<dbReference type="EMBL" id="GBRH01261857">
    <property type="protein sequence ID" value="JAD36038.1"/>
    <property type="molecule type" value="Transcribed_RNA"/>
</dbReference>
<sequence length="69" mass="8332">MKLKKRDNKAVSYIRYHLVQYPRLRNHVILALGCIIRHYYSQHVYKINYLMYLRNNTTVLCIGGVVSRY</sequence>
<organism evidence="1">
    <name type="scientific">Arundo donax</name>
    <name type="common">Giant reed</name>
    <name type="synonym">Donax arundinaceus</name>
    <dbReference type="NCBI Taxonomy" id="35708"/>
    <lineage>
        <taxon>Eukaryota</taxon>
        <taxon>Viridiplantae</taxon>
        <taxon>Streptophyta</taxon>
        <taxon>Embryophyta</taxon>
        <taxon>Tracheophyta</taxon>
        <taxon>Spermatophyta</taxon>
        <taxon>Magnoliopsida</taxon>
        <taxon>Liliopsida</taxon>
        <taxon>Poales</taxon>
        <taxon>Poaceae</taxon>
        <taxon>PACMAD clade</taxon>
        <taxon>Arundinoideae</taxon>
        <taxon>Arundineae</taxon>
        <taxon>Arundo</taxon>
    </lineage>
</organism>
<accession>A0A0A8ZED7</accession>
<protein>
    <submittedName>
        <fullName evidence="1">Uncharacterized protein</fullName>
    </submittedName>
</protein>
<dbReference type="AlphaFoldDB" id="A0A0A8ZED7"/>
<name>A0A0A8ZED7_ARUDO</name>
<reference evidence="1" key="1">
    <citation type="submission" date="2014-09" db="EMBL/GenBank/DDBJ databases">
        <authorList>
            <person name="Magalhaes I.L.F."/>
            <person name="Oliveira U."/>
            <person name="Santos F.R."/>
            <person name="Vidigal T.H.D.A."/>
            <person name="Brescovit A.D."/>
            <person name="Santos A.J."/>
        </authorList>
    </citation>
    <scope>NUCLEOTIDE SEQUENCE</scope>
    <source>
        <tissue evidence="1">Shoot tissue taken approximately 20 cm above the soil surface</tissue>
    </source>
</reference>
<reference evidence="1" key="2">
    <citation type="journal article" date="2015" name="Data Brief">
        <title>Shoot transcriptome of the giant reed, Arundo donax.</title>
        <authorList>
            <person name="Barrero R.A."/>
            <person name="Guerrero F.D."/>
            <person name="Moolhuijzen P."/>
            <person name="Goolsby J.A."/>
            <person name="Tidwell J."/>
            <person name="Bellgard S.E."/>
            <person name="Bellgard M.I."/>
        </authorList>
    </citation>
    <scope>NUCLEOTIDE SEQUENCE</scope>
    <source>
        <tissue evidence="1">Shoot tissue taken approximately 20 cm above the soil surface</tissue>
    </source>
</reference>
<proteinExistence type="predicted"/>
<evidence type="ECO:0000313" key="1">
    <source>
        <dbReference type="EMBL" id="JAD36038.1"/>
    </source>
</evidence>